<dbReference type="PATRIC" id="fig|1204725.3.peg.615"/>
<organism evidence="10 11">
    <name type="scientific">Methanobacterium formicicum (strain DSM 3637 / PP1)</name>
    <dbReference type="NCBI Taxonomy" id="1204725"/>
    <lineage>
        <taxon>Archaea</taxon>
        <taxon>Methanobacteriati</taxon>
        <taxon>Methanobacteriota</taxon>
        <taxon>Methanomada group</taxon>
        <taxon>Methanobacteria</taxon>
        <taxon>Methanobacteriales</taxon>
        <taxon>Methanobacteriaceae</taxon>
        <taxon>Methanobacterium</taxon>
    </lineage>
</organism>
<dbReference type="GO" id="GO:0046872">
    <property type="term" value="F:metal ion binding"/>
    <property type="evidence" value="ECO:0007669"/>
    <property type="project" value="UniProtKB-KW"/>
</dbReference>
<evidence type="ECO:0000313" key="10">
    <source>
        <dbReference type="EMBL" id="EKF86426.1"/>
    </source>
</evidence>
<keyword evidence="6" id="KW-0408">Iron</keyword>
<dbReference type="Gene3D" id="3.80.30.20">
    <property type="entry name" value="tm_1862 like domain"/>
    <property type="match status" value="1"/>
</dbReference>
<dbReference type="InterPro" id="IPR034466">
    <property type="entry name" value="Methyltransferase_Class_B"/>
</dbReference>
<dbReference type="InterPro" id="IPR058240">
    <property type="entry name" value="rSAM_sf"/>
</dbReference>
<evidence type="ECO:0000256" key="7">
    <source>
        <dbReference type="ARBA" id="ARBA00023014"/>
    </source>
</evidence>
<dbReference type="GO" id="GO:0003824">
    <property type="term" value="F:catalytic activity"/>
    <property type="evidence" value="ECO:0007669"/>
    <property type="project" value="InterPro"/>
</dbReference>
<dbReference type="InterPro" id="IPR006158">
    <property type="entry name" value="Cobalamin-bd"/>
</dbReference>
<comment type="cofactor">
    <cofactor evidence="1">
        <name>[4Fe-4S] cluster</name>
        <dbReference type="ChEBI" id="CHEBI:49883"/>
    </cofactor>
</comment>
<dbReference type="SFLD" id="SFLDG01123">
    <property type="entry name" value="methyltransferase_(Class_B)"/>
    <property type="match status" value="1"/>
</dbReference>
<dbReference type="SMART" id="SM00729">
    <property type="entry name" value="Elp3"/>
    <property type="match status" value="1"/>
</dbReference>
<name>K2QEA8_METFP</name>
<dbReference type="CDD" id="cd02068">
    <property type="entry name" value="radical_SAM_B12_BD"/>
    <property type="match status" value="1"/>
</dbReference>
<dbReference type="InterPro" id="IPR007197">
    <property type="entry name" value="rSAM"/>
</dbReference>
<sequence length="474" mass="54724">MKVLFVEPPKVFWFVMGEYMPPPLGILQLASYLESKDDTWEIEVVDSQAEGFGWEKLQRHLEQAEADVVVVSALATCNTFTILRTLEIAKKVNLEVKTVVGGQHFTALADESLSTYPEIDFVVRGEGEITLYELVKSLENDQSLVDVKGLSFRNGSKIIHNPPRPFISNLDDLPFPGYHFVQQHMKKYNFKMMAYSGAGYALVEASRGCAYKCTFCSQWQHWGGKWRPKSPVRIADEMEHIYHEYGITFLWLTDDNFGLGKRTSALCDELISRGLSENLTWFMQARSDDIIKNKKNLPKMRKAGNYWIMAGLERHDNQVLQDYNKGIKSSDAKLSMDLLKENDIFSQATLITGDRKDSHESIQGLRDFVNYVDPDLAIFMILTPFPGTELYETARKQGWLEEDNWANYDMVHAVMPTEHLSRDEVQEELYQCYRSFYGSMRRRITGVFSRNKFKRQTYRYMAGQGLLQALRDLY</sequence>
<dbReference type="SUPFAM" id="SSF52242">
    <property type="entry name" value="Cobalamin (vitamin B12)-binding domain"/>
    <property type="match status" value="1"/>
</dbReference>
<dbReference type="AlphaFoldDB" id="K2QEA8"/>
<dbReference type="OrthoDB" id="2305at2157"/>
<dbReference type="GO" id="GO:0005829">
    <property type="term" value="C:cytosol"/>
    <property type="evidence" value="ECO:0007669"/>
    <property type="project" value="TreeGrafter"/>
</dbReference>
<dbReference type="Pfam" id="PF02310">
    <property type="entry name" value="B12-binding"/>
    <property type="match status" value="1"/>
</dbReference>
<evidence type="ECO:0000256" key="2">
    <source>
        <dbReference type="ARBA" id="ARBA00022603"/>
    </source>
</evidence>
<comment type="caution">
    <text evidence="10">The sequence shown here is derived from an EMBL/GenBank/DDBJ whole genome shotgun (WGS) entry which is preliminary data.</text>
</comment>
<dbReference type="InterPro" id="IPR051198">
    <property type="entry name" value="BchE-like"/>
</dbReference>
<dbReference type="RefSeq" id="WP_004029808.1">
    <property type="nucleotide sequence ID" value="NZ_AMPO01000002.1"/>
</dbReference>
<dbReference type="PANTHER" id="PTHR43409">
    <property type="entry name" value="ANAEROBIC MAGNESIUM-PROTOPORPHYRIN IX MONOMETHYL ESTER CYCLASE-RELATED"/>
    <property type="match status" value="1"/>
</dbReference>
<keyword evidence="11" id="KW-1185">Reference proteome</keyword>
<evidence type="ECO:0000256" key="6">
    <source>
        <dbReference type="ARBA" id="ARBA00023004"/>
    </source>
</evidence>
<dbReference type="GO" id="GO:0051539">
    <property type="term" value="F:4 iron, 4 sulfur cluster binding"/>
    <property type="evidence" value="ECO:0007669"/>
    <property type="project" value="UniProtKB-KW"/>
</dbReference>
<dbReference type="InterPro" id="IPR006638">
    <property type="entry name" value="Elp3/MiaA/NifB-like_rSAM"/>
</dbReference>
<keyword evidence="4" id="KW-0949">S-adenosyl-L-methionine</keyword>
<dbReference type="EMBL" id="AMPO01000002">
    <property type="protein sequence ID" value="EKF86426.1"/>
    <property type="molecule type" value="Genomic_DNA"/>
</dbReference>
<reference evidence="10 11" key="1">
    <citation type="journal article" date="2012" name="J. Bacteriol.">
        <title>Draft genome sequence of Methanobacterium formicicum DSM 3637, an archaebacterium isolated from the methane producer amoeba Pelomyxa palustris.</title>
        <authorList>
            <person name="Gutierrez G."/>
        </authorList>
    </citation>
    <scope>NUCLEOTIDE SEQUENCE [LARGE SCALE GENOMIC DNA]</scope>
    <source>
        <strain evidence="11">DSM 3637 / PP1</strain>
    </source>
</reference>
<feature type="domain" description="B12-binding" evidence="8">
    <location>
        <begin position="8"/>
        <end position="145"/>
    </location>
</feature>
<dbReference type="CDD" id="cd01335">
    <property type="entry name" value="Radical_SAM"/>
    <property type="match status" value="1"/>
</dbReference>
<dbReference type="SFLD" id="SFLDG01082">
    <property type="entry name" value="B12-binding_domain_containing"/>
    <property type="match status" value="1"/>
</dbReference>
<keyword evidence="7" id="KW-0411">Iron-sulfur</keyword>
<feature type="domain" description="Radical SAM core" evidence="9">
    <location>
        <begin position="195"/>
        <end position="423"/>
    </location>
</feature>
<dbReference type="SFLD" id="SFLDS00029">
    <property type="entry name" value="Radical_SAM"/>
    <property type="match status" value="1"/>
</dbReference>
<evidence type="ECO:0000256" key="3">
    <source>
        <dbReference type="ARBA" id="ARBA00022679"/>
    </source>
</evidence>
<evidence type="ECO:0000313" key="11">
    <source>
        <dbReference type="Proteomes" id="UP000007360"/>
    </source>
</evidence>
<evidence type="ECO:0000256" key="1">
    <source>
        <dbReference type="ARBA" id="ARBA00001966"/>
    </source>
</evidence>
<keyword evidence="2" id="KW-0489">Methyltransferase</keyword>
<dbReference type="Pfam" id="PF04055">
    <property type="entry name" value="Radical_SAM"/>
    <property type="match status" value="1"/>
</dbReference>
<dbReference type="Gene3D" id="3.40.50.280">
    <property type="entry name" value="Cobalamin-binding domain"/>
    <property type="match status" value="1"/>
</dbReference>
<dbReference type="Proteomes" id="UP000007360">
    <property type="component" value="Unassembled WGS sequence"/>
</dbReference>
<accession>K2QEA8</accession>
<gene>
    <name evidence="10" type="ORF">A994_03048</name>
</gene>
<dbReference type="InterPro" id="IPR036724">
    <property type="entry name" value="Cobalamin-bd_sf"/>
</dbReference>
<dbReference type="PROSITE" id="PS51332">
    <property type="entry name" value="B12_BINDING"/>
    <property type="match status" value="1"/>
</dbReference>
<dbReference type="PROSITE" id="PS51918">
    <property type="entry name" value="RADICAL_SAM"/>
    <property type="match status" value="1"/>
</dbReference>
<dbReference type="SUPFAM" id="SSF102114">
    <property type="entry name" value="Radical SAM enzymes"/>
    <property type="match status" value="1"/>
</dbReference>
<keyword evidence="3" id="KW-0808">Transferase</keyword>
<proteinExistence type="predicted"/>
<evidence type="ECO:0000256" key="4">
    <source>
        <dbReference type="ARBA" id="ARBA00022691"/>
    </source>
</evidence>
<protein>
    <submittedName>
        <fullName evidence="10">Cobalamin B12-binding domain-containing protein</fullName>
    </submittedName>
</protein>
<dbReference type="PANTHER" id="PTHR43409:SF7">
    <property type="entry name" value="BLL1977 PROTEIN"/>
    <property type="match status" value="1"/>
</dbReference>
<dbReference type="GO" id="GO:0031419">
    <property type="term" value="F:cobalamin binding"/>
    <property type="evidence" value="ECO:0007669"/>
    <property type="project" value="InterPro"/>
</dbReference>
<evidence type="ECO:0000259" key="8">
    <source>
        <dbReference type="PROSITE" id="PS51332"/>
    </source>
</evidence>
<dbReference type="InterPro" id="IPR023404">
    <property type="entry name" value="rSAM_horseshoe"/>
</dbReference>
<evidence type="ECO:0000259" key="9">
    <source>
        <dbReference type="PROSITE" id="PS51918"/>
    </source>
</evidence>
<evidence type="ECO:0000256" key="5">
    <source>
        <dbReference type="ARBA" id="ARBA00022723"/>
    </source>
</evidence>
<keyword evidence="5" id="KW-0479">Metal-binding</keyword>